<dbReference type="InterPro" id="IPR036388">
    <property type="entry name" value="WH-like_DNA-bd_sf"/>
</dbReference>
<feature type="domain" description="OmpR/PhoB-type" evidence="9">
    <location>
        <begin position="133"/>
        <end position="227"/>
    </location>
</feature>
<dbReference type="GO" id="GO:0000156">
    <property type="term" value="F:phosphorelay response regulator activity"/>
    <property type="evidence" value="ECO:0007669"/>
    <property type="project" value="TreeGrafter"/>
</dbReference>
<dbReference type="Proteomes" id="UP000290191">
    <property type="component" value="Unassembled WGS sequence"/>
</dbReference>
<dbReference type="RefSeq" id="WP_129080828.1">
    <property type="nucleotide sequence ID" value="NZ_CP041070.1"/>
</dbReference>
<feature type="domain" description="Response regulatory" evidence="8">
    <location>
        <begin position="12"/>
        <end position="126"/>
    </location>
</feature>
<reference evidence="10 11" key="1">
    <citation type="submission" date="2017-10" db="EMBL/GenBank/DDBJ databases">
        <title>Genomics of the genus Arcobacter.</title>
        <authorList>
            <person name="Perez-Cataluna A."/>
            <person name="Figueras M.J."/>
        </authorList>
    </citation>
    <scope>NUCLEOTIDE SEQUENCE [LARGE SCALE GENOMIC DNA]</scope>
    <source>
        <strain evidence="10 11">DSM 24636</strain>
    </source>
</reference>
<proteinExistence type="predicted"/>
<sequence>MINNILLLKDKSVLFAEDDEIIKKNITDVLKMLFKEVYTVTNGQKAYELYEEESIDLVITDIKMPLMDGLDLTEKIRKKDYDIPIILLTNFTQQVILMQAVNLSIDGYITKPIELEDLISTIQKSMKRVVKNKGVIPLSKNIFYSITTQEVYQNNKLIQLGFKELQLLKLLIKNYKKTVTKDEISSVLWPLESVSDSSIKNLILRIRKKFDEDIITSVRGVGYRLQLEITK</sequence>
<dbReference type="GO" id="GO:0000976">
    <property type="term" value="F:transcription cis-regulatory region binding"/>
    <property type="evidence" value="ECO:0007669"/>
    <property type="project" value="TreeGrafter"/>
</dbReference>
<evidence type="ECO:0000259" key="8">
    <source>
        <dbReference type="PROSITE" id="PS50110"/>
    </source>
</evidence>
<dbReference type="Gene3D" id="1.10.10.10">
    <property type="entry name" value="Winged helix-like DNA-binding domain superfamily/Winged helix DNA-binding domain"/>
    <property type="match status" value="1"/>
</dbReference>
<dbReference type="SUPFAM" id="SSF52172">
    <property type="entry name" value="CheY-like"/>
    <property type="match status" value="1"/>
</dbReference>
<keyword evidence="4 7" id="KW-0238">DNA-binding</keyword>
<evidence type="ECO:0000313" key="10">
    <source>
        <dbReference type="EMBL" id="RXJ64379.1"/>
    </source>
</evidence>
<dbReference type="EMBL" id="PDKO01000001">
    <property type="protein sequence ID" value="RXJ64379.1"/>
    <property type="molecule type" value="Genomic_DNA"/>
</dbReference>
<keyword evidence="3" id="KW-0805">Transcription regulation</keyword>
<dbReference type="CDD" id="cd00383">
    <property type="entry name" value="trans_reg_C"/>
    <property type="match status" value="1"/>
</dbReference>
<name>A0A4Q0Y699_9BACT</name>
<dbReference type="InterPro" id="IPR011006">
    <property type="entry name" value="CheY-like_superfamily"/>
</dbReference>
<dbReference type="GO" id="GO:0006355">
    <property type="term" value="P:regulation of DNA-templated transcription"/>
    <property type="evidence" value="ECO:0007669"/>
    <property type="project" value="InterPro"/>
</dbReference>
<evidence type="ECO:0000256" key="3">
    <source>
        <dbReference type="ARBA" id="ARBA00023015"/>
    </source>
</evidence>
<dbReference type="InterPro" id="IPR001789">
    <property type="entry name" value="Sig_transdc_resp-reg_receiver"/>
</dbReference>
<gene>
    <name evidence="10" type="ORF">CRV06_00015</name>
</gene>
<dbReference type="PROSITE" id="PS50110">
    <property type="entry name" value="RESPONSE_REGULATORY"/>
    <property type="match status" value="1"/>
</dbReference>
<organism evidence="10 11">
    <name type="scientific">Halarcobacter anaerophilus</name>
    <dbReference type="NCBI Taxonomy" id="877500"/>
    <lineage>
        <taxon>Bacteria</taxon>
        <taxon>Pseudomonadati</taxon>
        <taxon>Campylobacterota</taxon>
        <taxon>Epsilonproteobacteria</taxon>
        <taxon>Campylobacterales</taxon>
        <taxon>Arcobacteraceae</taxon>
        <taxon>Halarcobacter</taxon>
    </lineage>
</organism>
<evidence type="ECO:0000256" key="2">
    <source>
        <dbReference type="ARBA" id="ARBA00023012"/>
    </source>
</evidence>
<dbReference type="GO" id="GO:0005829">
    <property type="term" value="C:cytosol"/>
    <property type="evidence" value="ECO:0007669"/>
    <property type="project" value="TreeGrafter"/>
</dbReference>
<dbReference type="Gene3D" id="3.40.50.2300">
    <property type="match status" value="1"/>
</dbReference>
<feature type="DNA-binding region" description="OmpR/PhoB-type" evidence="7">
    <location>
        <begin position="133"/>
        <end position="227"/>
    </location>
</feature>
<keyword evidence="11" id="KW-1185">Reference proteome</keyword>
<evidence type="ECO:0000256" key="1">
    <source>
        <dbReference type="ARBA" id="ARBA00022553"/>
    </source>
</evidence>
<dbReference type="Pfam" id="PF00486">
    <property type="entry name" value="Trans_reg_C"/>
    <property type="match status" value="1"/>
</dbReference>
<evidence type="ECO:0000256" key="5">
    <source>
        <dbReference type="ARBA" id="ARBA00023163"/>
    </source>
</evidence>
<dbReference type="InterPro" id="IPR001867">
    <property type="entry name" value="OmpR/PhoB-type_DNA-bd"/>
</dbReference>
<dbReference type="OrthoDB" id="5338800at2"/>
<evidence type="ECO:0000256" key="4">
    <source>
        <dbReference type="ARBA" id="ARBA00023125"/>
    </source>
</evidence>
<dbReference type="InterPro" id="IPR039420">
    <property type="entry name" value="WalR-like"/>
</dbReference>
<evidence type="ECO:0000259" key="9">
    <source>
        <dbReference type="PROSITE" id="PS51755"/>
    </source>
</evidence>
<dbReference type="CDD" id="cd17536">
    <property type="entry name" value="REC_YesN-like"/>
    <property type="match status" value="1"/>
</dbReference>
<dbReference type="STRING" id="877500.GCA_000935065_02781"/>
<evidence type="ECO:0000256" key="6">
    <source>
        <dbReference type="PROSITE-ProRule" id="PRU00169"/>
    </source>
</evidence>
<dbReference type="Pfam" id="PF00072">
    <property type="entry name" value="Response_reg"/>
    <property type="match status" value="1"/>
</dbReference>
<dbReference type="AlphaFoldDB" id="A0A4Q0Y699"/>
<dbReference type="PANTHER" id="PTHR48111">
    <property type="entry name" value="REGULATOR OF RPOS"/>
    <property type="match status" value="1"/>
</dbReference>
<keyword evidence="1 6" id="KW-0597">Phosphoprotein</keyword>
<protein>
    <submittedName>
        <fullName evidence="10">DNA-binding response regulator</fullName>
    </submittedName>
</protein>
<dbReference type="PROSITE" id="PS51755">
    <property type="entry name" value="OMPR_PHOB"/>
    <property type="match status" value="1"/>
</dbReference>
<comment type="caution">
    <text evidence="10">The sequence shown here is derived from an EMBL/GenBank/DDBJ whole genome shotgun (WGS) entry which is preliminary data.</text>
</comment>
<evidence type="ECO:0000256" key="7">
    <source>
        <dbReference type="PROSITE-ProRule" id="PRU01091"/>
    </source>
</evidence>
<dbReference type="SMART" id="SM00448">
    <property type="entry name" value="REC"/>
    <property type="match status" value="1"/>
</dbReference>
<keyword evidence="2" id="KW-0902">Two-component regulatory system</keyword>
<evidence type="ECO:0000313" key="11">
    <source>
        <dbReference type="Proteomes" id="UP000290191"/>
    </source>
</evidence>
<dbReference type="GO" id="GO:0032993">
    <property type="term" value="C:protein-DNA complex"/>
    <property type="evidence" value="ECO:0007669"/>
    <property type="project" value="TreeGrafter"/>
</dbReference>
<feature type="modified residue" description="4-aspartylphosphate" evidence="6">
    <location>
        <position position="61"/>
    </location>
</feature>
<accession>A0A4Q0Y699</accession>
<dbReference type="PANTHER" id="PTHR48111:SF1">
    <property type="entry name" value="TWO-COMPONENT RESPONSE REGULATOR ORR33"/>
    <property type="match status" value="1"/>
</dbReference>
<dbReference type="SMART" id="SM00862">
    <property type="entry name" value="Trans_reg_C"/>
    <property type="match status" value="1"/>
</dbReference>
<keyword evidence="5" id="KW-0804">Transcription</keyword>